<evidence type="ECO:0000259" key="4">
    <source>
        <dbReference type="Pfam" id="PF00535"/>
    </source>
</evidence>
<dbReference type="InParanoid" id="C7Q810"/>
<dbReference type="SUPFAM" id="SSF53448">
    <property type="entry name" value="Nucleotide-diphospho-sugar transferases"/>
    <property type="match status" value="1"/>
</dbReference>
<dbReference type="HOGENOM" id="CLU_033536_13_0_11"/>
<name>C7Q810_CATAD</name>
<keyword evidence="3 5" id="KW-0808">Transferase</keyword>
<dbReference type="STRING" id="479433.Caci_5318"/>
<dbReference type="InterPro" id="IPR029044">
    <property type="entry name" value="Nucleotide-diphossugar_trans"/>
</dbReference>
<evidence type="ECO:0000256" key="3">
    <source>
        <dbReference type="ARBA" id="ARBA00022679"/>
    </source>
</evidence>
<dbReference type="KEGG" id="cai:Caci_5318"/>
<evidence type="ECO:0000313" key="6">
    <source>
        <dbReference type="Proteomes" id="UP000000851"/>
    </source>
</evidence>
<proteinExistence type="inferred from homology"/>
<dbReference type="eggNOG" id="COG1216">
    <property type="taxonomic scope" value="Bacteria"/>
</dbReference>
<gene>
    <name evidence="5" type="ordered locus">Caci_5318</name>
</gene>
<dbReference type="EMBL" id="CP001700">
    <property type="protein sequence ID" value="ACU74177.1"/>
    <property type="molecule type" value="Genomic_DNA"/>
</dbReference>
<keyword evidence="6" id="KW-1185">Reference proteome</keyword>
<evidence type="ECO:0000313" key="5">
    <source>
        <dbReference type="EMBL" id="ACU74177.1"/>
    </source>
</evidence>
<dbReference type="CAZy" id="GT2">
    <property type="family name" value="Glycosyltransferase Family 2"/>
</dbReference>
<dbReference type="InterPro" id="IPR001173">
    <property type="entry name" value="Glyco_trans_2-like"/>
</dbReference>
<dbReference type="GO" id="GO:0009247">
    <property type="term" value="P:glycolipid biosynthetic process"/>
    <property type="evidence" value="ECO:0007669"/>
    <property type="project" value="TreeGrafter"/>
</dbReference>
<dbReference type="Pfam" id="PF00535">
    <property type="entry name" value="Glycos_transf_2"/>
    <property type="match status" value="1"/>
</dbReference>
<dbReference type="PANTHER" id="PTHR43398:SF1">
    <property type="entry name" value="DOLICHOL-PHOSPHATE MANNOSYLTRANSFERASE SUBUNIT 1"/>
    <property type="match status" value="1"/>
</dbReference>
<keyword evidence="2" id="KW-0328">Glycosyltransferase</keyword>
<accession>C7Q810</accession>
<dbReference type="FunFam" id="3.90.550.10:FF:000122">
    <property type="entry name" value="Dolichol-phosphate mannosyltransferase subunit 1"/>
    <property type="match status" value="1"/>
</dbReference>
<dbReference type="Proteomes" id="UP000000851">
    <property type="component" value="Chromosome"/>
</dbReference>
<dbReference type="CDD" id="cd06442">
    <property type="entry name" value="DPM1_like"/>
    <property type="match status" value="1"/>
</dbReference>
<dbReference type="AlphaFoldDB" id="C7Q810"/>
<sequence length="246" mass="27339">MTNPRVLVIIPTYNEAENLPTIVARVHAANPDVHVLVADDNSPDGTGKLADELADSDERVKVLHRAGKEGLGKAYLAGFAWGIEHEYDVICEMDADGSHRPEDFPALLKALVEQNADLVLGSRYVRGGKTVGWPKHREILSKGGNTWVRLVTGMKLADATGGYRLFRRETLERIELSTVASAGYTFQVDLAWRTVRAGLKVVEVPITFVERELGASKMSTNIVAEALWRTTVWGMQYRMKRLLGRR</sequence>
<organism evidence="5 6">
    <name type="scientific">Catenulispora acidiphila (strain DSM 44928 / JCM 14897 / NBRC 102108 / NRRL B-24433 / ID139908)</name>
    <dbReference type="NCBI Taxonomy" id="479433"/>
    <lineage>
        <taxon>Bacteria</taxon>
        <taxon>Bacillati</taxon>
        <taxon>Actinomycetota</taxon>
        <taxon>Actinomycetes</taxon>
        <taxon>Catenulisporales</taxon>
        <taxon>Catenulisporaceae</taxon>
        <taxon>Catenulispora</taxon>
    </lineage>
</organism>
<dbReference type="PANTHER" id="PTHR43398">
    <property type="entry name" value="DOLICHOL-PHOSPHATE MANNOSYLTRANSFERASE SUBUNIT 1"/>
    <property type="match status" value="1"/>
</dbReference>
<dbReference type="GO" id="GO:0004582">
    <property type="term" value="F:dolichyl-phosphate beta-D-mannosyltransferase activity"/>
    <property type="evidence" value="ECO:0007669"/>
    <property type="project" value="InterPro"/>
</dbReference>
<dbReference type="Gene3D" id="3.90.550.10">
    <property type="entry name" value="Spore Coat Polysaccharide Biosynthesis Protein SpsA, Chain A"/>
    <property type="match status" value="1"/>
</dbReference>
<dbReference type="InterPro" id="IPR039528">
    <property type="entry name" value="DPM1-like"/>
</dbReference>
<evidence type="ECO:0000256" key="1">
    <source>
        <dbReference type="ARBA" id="ARBA00006739"/>
    </source>
</evidence>
<comment type="similarity">
    <text evidence="1">Belongs to the glycosyltransferase 2 family.</text>
</comment>
<reference evidence="5 6" key="1">
    <citation type="journal article" date="2009" name="Stand. Genomic Sci.">
        <title>Complete genome sequence of Catenulispora acidiphila type strain (ID 139908).</title>
        <authorList>
            <person name="Copeland A."/>
            <person name="Lapidus A."/>
            <person name="Glavina Del Rio T."/>
            <person name="Nolan M."/>
            <person name="Lucas S."/>
            <person name="Chen F."/>
            <person name="Tice H."/>
            <person name="Cheng J.F."/>
            <person name="Bruce D."/>
            <person name="Goodwin L."/>
            <person name="Pitluck S."/>
            <person name="Mikhailova N."/>
            <person name="Pati A."/>
            <person name="Ivanova N."/>
            <person name="Mavromatis K."/>
            <person name="Chen A."/>
            <person name="Palaniappan K."/>
            <person name="Chain P."/>
            <person name="Land M."/>
            <person name="Hauser L."/>
            <person name="Chang Y.J."/>
            <person name="Jeffries C.D."/>
            <person name="Chertkov O."/>
            <person name="Brettin T."/>
            <person name="Detter J.C."/>
            <person name="Han C."/>
            <person name="Ali Z."/>
            <person name="Tindall B.J."/>
            <person name="Goker M."/>
            <person name="Bristow J."/>
            <person name="Eisen J.A."/>
            <person name="Markowitz V."/>
            <person name="Hugenholtz P."/>
            <person name="Kyrpides N.C."/>
            <person name="Klenk H.P."/>
        </authorList>
    </citation>
    <scope>NUCLEOTIDE SEQUENCE [LARGE SCALE GENOMIC DNA]</scope>
    <source>
        <strain evidence="6">DSM 44928 / JCM 14897 / NBRC 102108 / NRRL B-24433 / ID139908</strain>
    </source>
</reference>
<dbReference type="GO" id="GO:0016020">
    <property type="term" value="C:membrane"/>
    <property type="evidence" value="ECO:0007669"/>
    <property type="project" value="GOC"/>
</dbReference>
<protein>
    <submittedName>
        <fullName evidence="5">Glycosyl transferase family 2</fullName>
    </submittedName>
</protein>
<feature type="domain" description="Glycosyltransferase 2-like" evidence="4">
    <location>
        <begin position="8"/>
        <end position="174"/>
    </location>
</feature>
<dbReference type="RefSeq" id="WP_015793906.1">
    <property type="nucleotide sequence ID" value="NC_013131.1"/>
</dbReference>
<evidence type="ECO:0000256" key="2">
    <source>
        <dbReference type="ARBA" id="ARBA00022676"/>
    </source>
</evidence>